<accession>A0A8S5UP45</accession>
<name>A0A8S5UP45_9CAUD</name>
<evidence type="ECO:0000313" key="1">
    <source>
        <dbReference type="EMBL" id="DAF96261.1"/>
    </source>
</evidence>
<dbReference type="EMBL" id="BK016114">
    <property type="protein sequence ID" value="DAF96261.1"/>
    <property type="molecule type" value="Genomic_DNA"/>
</dbReference>
<protein>
    <submittedName>
        <fullName evidence="1">Uncharacterized protein</fullName>
    </submittedName>
</protein>
<proteinExistence type="predicted"/>
<reference evidence="1" key="1">
    <citation type="journal article" date="2021" name="Proc. Natl. Acad. Sci. U.S.A.">
        <title>A Catalog of Tens of Thousands of Viruses from Human Metagenomes Reveals Hidden Associations with Chronic Diseases.</title>
        <authorList>
            <person name="Tisza M.J."/>
            <person name="Buck C.B."/>
        </authorList>
    </citation>
    <scope>NUCLEOTIDE SEQUENCE</scope>
    <source>
        <strain evidence="1">CtG4L18</strain>
    </source>
</reference>
<organism evidence="1">
    <name type="scientific">Podoviridae sp. ctG4L18</name>
    <dbReference type="NCBI Taxonomy" id="2825234"/>
    <lineage>
        <taxon>Viruses</taxon>
        <taxon>Duplodnaviria</taxon>
        <taxon>Heunggongvirae</taxon>
        <taxon>Uroviricota</taxon>
        <taxon>Caudoviricetes</taxon>
    </lineage>
</organism>
<sequence>MQQAHQIFPFKGFTPEEIEILLDCMKSGKWFLYRLHSRSVKLYSKWIRPREVILP</sequence>